<proteinExistence type="inferred from homology"/>
<dbReference type="GO" id="GO:0005789">
    <property type="term" value="C:endoplasmic reticulum membrane"/>
    <property type="evidence" value="ECO:0007669"/>
    <property type="project" value="UniProtKB-SubCell"/>
</dbReference>
<evidence type="ECO:0000313" key="12">
    <source>
        <dbReference type="Proteomes" id="UP000319160"/>
    </source>
</evidence>
<keyword evidence="4 8" id="KW-0256">Endoplasmic reticulum</keyword>
<feature type="active site" evidence="8">
    <location>
        <position position="209"/>
    </location>
</feature>
<dbReference type="GO" id="GO:0008654">
    <property type="term" value="P:phospholipid biosynthetic process"/>
    <property type="evidence" value="ECO:0007669"/>
    <property type="project" value="UniProtKB-KW"/>
</dbReference>
<keyword evidence="2 8" id="KW-0812">Transmembrane</keyword>
<keyword evidence="8" id="KW-0594">Phospholipid biosynthesis</keyword>
<dbReference type="EMBL" id="VFLP01000065">
    <property type="protein sequence ID" value="TRX89625.1"/>
    <property type="molecule type" value="Genomic_DNA"/>
</dbReference>
<dbReference type="PANTHER" id="PTHR23129">
    <property type="entry name" value="ACYL-COENZYME A DIPHOSPHATASE FITM2"/>
    <property type="match status" value="1"/>
</dbReference>
<comment type="caution">
    <text evidence="11">The sequence shown here is derived from an EMBL/GenBank/DDBJ whole genome shotgun (WGS) entry which is preliminary data.</text>
</comment>
<protein>
    <recommendedName>
        <fullName evidence="8">Acyl-coenzyme A diphosphatase SCS3</fullName>
        <ecNumber evidence="8">3.6.1.-</ecNumber>
    </recommendedName>
    <alternativeName>
        <fullName evidence="8">FIT family protein SCS3</fullName>
    </alternativeName>
</protein>
<dbReference type="OrthoDB" id="5579088at2759"/>
<reference evidence="12" key="1">
    <citation type="submission" date="2019-06" db="EMBL/GenBank/DDBJ databases">
        <title>Draft genome sequence of the griseofulvin-producing fungus Xylaria cubensis strain G536.</title>
        <authorList>
            <person name="Mead M.E."/>
            <person name="Raja H.A."/>
            <person name="Steenwyk J.L."/>
            <person name="Knowles S.L."/>
            <person name="Oberlies N.H."/>
            <person name="Rokas A."/>
        </authorList>
    </citation>
    <scope>NUCLEOTIDE SEQUENCE [LARGE SCALE GENOMIC DNA]</scope>
    <source>
        <strain evidence="12">G536</strain>
    </source>
</reference>
<sequence>MAEDYSALRSREPKMAAGSNGAAPVPVSGPATTNPTTRNSPFLPTPLETLLFAVYPVILVFGTLFSTLSPETRAAPYDAARQSHVLAYAPSYFARKDNLFNVLFVKRGWLWITVAFVAFVATHPALQNGRMATRAAARWALVTGWWILVTQWCFGPPLIDRGFRFTGGKCEVAYDAVSAGTAEQKEFVTAVACRTAGGNWSGGHDISGHVFLLVLGSCFLVQEVVWIVLRAGAKFIGSGDDRAIVMGDGAVKSAHVDSDRTAAAHERHLGAGGKFVLGVVGLSLWMLLMTAIYFHTWFEKVGFPSLMVRLRILTFYAAHWVTCRLHGCVRSLHSSKMDTGIERAYWVARHIDVGR</sequence>
<comment type="catalytic activity">
    <reaction evidence="8">
        <text>(9Z)-octadecenoyl-CoA + H2O = S-(9Z-octadecenoyl)-4'-phosphopantetheine + adenosine 3',5'-bisphosphate + 2 H(+)</text>
        <dbReference type="Rhea" id="RHEA:65564"/>
        <dbReference type="ChEBI" id="CHEBI:15377"/>
        <dbReference type="ChEBI" id="CHEBI:15378"/>
        <dbReference type="ChEBI" id="CHEBI:57387"/>
        <dbReference type="ChEBI" id="CHEBI:58343"/>
        <dbReference type="ChEBI" id="CHEBI:156553"/>
    </reaction>
</comment>
<feature type="compositionally biased region" description="Polar residues" evidence="9">
    <location>
        <begin position="30"/>
        <end position="39"/>
    </location>
</feature>
<dbReference type="STRING" id="2512241.A0A553HNT4"/>
<keyword evidence="6" id="KW-0443">Lipid metabolism</keyword>
<evidence type="ECO:0000256" key="3">
    <source>
        <dbReference type="ARBA" id="ARBA00022801"/>
    </source>
</evidence>
<name>A0A553HNT4_9PEZI</name>
<keyword evidence="3 8" id="KW-0378">Hydrolase</keyword>
<comment type="similarity">
    <text evidence="8">Belongs to the FIT family. Fungal FIT2B/SCS3 subfamily.</text>
</comment>
<gene>
    <name evidence="8" type="primary">SCS3</name>
    <name evidence="8" type="synonym">FIT2B</name>
    <name evidence="11" type="ORF">FHL15_009534</name>
</gene>
<dbReference type="AlphaFoldDB" id="A0A553HNT4"/>
<accession>A0A553HNT4</accession>
<dbReference type="InterPro" id="IPR019388">
    <property type="entry name" value="FIT"/>
</dbReference>
<feature type="region of interest" description="Disordered" evidence="9">
    <location>
        <begin position="1"/>
        <end position="39"/>
    </location>
</feature>
<evidence type="ECO:0000256" key="4">
    <source>
        <dbReference type="ARBA" id="ARBA00022824"/>
    </source>
</evidence>
<comment type="subcellular location">
    <subcellularLocation>
        <location evidence="1 8">Endoplasmic reticulum membrane</location>
        <topology evidence="1 8">Multi-pass membrane protein</topology>
    </subcellularLocation>
</comment>
<dbReference type="EC" id="3.6.1.-" evidence="8"/>
<dbReference type="PANTHER" id="PTHR23129:SF0">
    <property type="entry name" value="ACYL-COENZYME A DIPHOSPHATASE FITM2"/>
    <property type="match status" value="1"/>
</dbReference>
<evidence type="ECO:0000313" key="11">
    <source>
        <dbReference type="EMBL" id="TRX89625.1"/>
    </source>
</evidence>
<evidence type="ECO:0000256" key="2">
    <source>
        <dbReference type="ARBA" id="ARBA00022692"/>
    </source>
</evidence>
<dbReference type="GO" id="GO:0010945">
    <property type="term" value="F:coenzyme A diphosphatase activity"/>
    <property type="evidence" value="ECO:0007669"/>
    <property type="project" value="InterPro"/>
</dbReference>
<keyword evidence="5 8" id="KW-1133">Transmembrane helix</keyword>
<comment type="catalytic activity">
    <reaction evidence="8">
        <text>hexadecanoyl-CoA + H2O = S-hexadecanoyl-4'-phosphopantetheine + adenosine 3',5'-bisphosphate + 2 H(+)</text>
        <dbReference type="Rhea" id="RHEA:50032"/>
        <dbReference type="ChEBI" id="CHEBI:15377"/>
        <dbReference type="ChEBI" id="CHEBI:15378"/>
        <dbReference type="ChEBI" id="CHEBI:57379"/>
        <dbReference type="ChEBI" id="CHEBI:58343"/>
        <dbReference type="ChEBI" id="CHEBI:132018"/>
    </reaction>
</comment>
<evidence type="ECO:0000256" key="5">
    <source>
        <dbReference type="ARBA" id="ARBA00022989"/>
    </source>
</evidence>
<evidence type="ECO:0000256" key="10">
    <source>
        <dbReference type="SAM" id="Phobius"/>
    </source>
</evidence>
<feature type="transmembrane region" description="Helical" evidence="10">
    <location>
        <begin position="108"/>
        <end position="126"/>
    </location>
</feature>
<comment type="function">
    <text evidence="8">Fatty acyl-coenzyme A (CoA) diphosphatase that hydrolyzes fatty acyl-CoA to yield acyl-4'-phosphopantetheine and adenosine 3',5'-bisphosphate. Preferentially hydrolyzes unsaturated long-chain acyl-CoA substrates in the endoplasmic reticulum (ER) lumen. This catalytic activity is required for maintaining ER structure and for lipid droplets (LDs) biogenesis, which are lipid storage organelles involved in maintaining lipid and energy homeostasis. May directly bind to diacylglycerol (DAGs) and triacylglycerol, which is also important for LD biogenesis. May support directional budding of nacent LDs from the ER into the cytosol by reducing DAG levels at sites of LD formation. May play a role in the regulation of cell morphology and cytoskeletal organization. Involved in phospholipid biosynthesis.</text>
</comment>
<keyword evidence="12" id="KW-1185">Reference proteome</keyword>
<feature type="active site" evidence="8">
    <location>
        <position position="295"/>
    </location>
</feature>
<feature type="transmembrane region" description="Helical" evidence="10">
    <location>
        <begin position="50"/>
        <end position="68"/>
    </location>
</feature>
<keyword evidence="7 8" id="KW-0472">Membrane</keyword>
<evidence type="ECO:0000256" key="9">
    <source>
        <dbReference type="SAM" id="MobiDB-lite"/>
    </source>
</evidence>
<organism evidence="11 12">
    <name type="scientific">Xylaria flabelliformis</name>
    <dbReference type="NCBI Taxonomy" id="2512241"/>
    <lineage>
        <taxon>Eukaryota</taxon>
        <taxon>Fungi</taxon>
        <taxon>Dikarya</taxon>
        <taxon>Ascomycota</taxon>
        <taxon>Pezizomycotina</taxon>
        <taxon>Sordariomycetes</taxon>
        <taxon>Xylariomycetidae</taxon>
        <taxon>Xylariales</taxon>
        <taxon>Xylariaceae</taxon>
        <taxon>Xylaria</taxon>
    </lineage>
</organism>
<dbReference type="Proteomes" id="UP000319160">
    <property type="component" value="Unassembled WGS sequence"/>
</dbReference>
<dbReference type="Pfam" id="PF10261">
    <property type="entry name" value="FIT"/>
    <property type="match status" value="1"/>
</dbReference>
<evidence type="ECO:0000256" key="1">
    <source>
        <dbReference type="ARBA" id="ARBA00004477"/>
    </source>
</evidence>
<feature type="transmembrane region" description="Helical" evidence="10">
    <location>
        <begin position="275"/>
        <end position="294"/>
    </location>
</feature>
<evidence type="ECO:0000256" key="6">
    <source>
        <dbReference type="ARBA" id="ARBA00023098"/>
    </source>
</evidence>
<comment type="catalytic activity">
    <reaction evidence="8">
        <text>an acyl-CoA + H2O = an acyl-4'-phosphopantetheine + adenosine 3',5'-bisphosphate + 2 H(+)</text>
        <dbReference type="Rhea" id="RHEA:50044"/>
        <dbReference type="ChEBI" id="CHEBI:15377"/>
        <dbReference type="ChEBI" id="CHEBI:15378"/>
        <dbReference type="ChEBI" id="CHEBI:58342"/>
        <dbReference type="ChEBI" id="CHEBI:58343"/>
        <dbReference type="ChEBI" id="CHEBI:132023"/>
    </reaction>
</comment>
<dbReference type="GO" id="GO:0140042">
    <property type="term" value="P:lipid droplet formation"/>
    <property type="evidence" value="ECO:0007669"/>
    <property type="project" value="UniProtKB-UniRule"/>
</dbReference>
<evidence type="ECO:0000256" key="8">
    <source>
        <dbReference type="HAMAP-Rule" id="MF_03231"/>
    </source>
</evidence>
<evidence type="ECO:0000256" key="7">
    <source>
        <dbReference type="ARBA" id="ARBA00023136"/>
    </source>
</evidence>
<dbReference type="HAMAP" id="MF_03231">
    <property type="entry name" value="SCS3"/>
    <property type="match status" value="1"/>
</dbReference>
<dbReference type="InterPro" id="IPR046400">
    <property type="entry name" value="SCS3"/>
</dbReference>
<keyword evidence="8" id="KW-0444">Lipid biosynthesis</keyword>
<feature type="transmembrane region" description="Helical" evidence="10">
    <location>
        <begin position="210"/>
        <end position="229"/>
    </location>
</feature>
<comment type="catalytic activity">
    <reaction evidence="8">
        <text>(5Z,8Z,11Z,14Z)-eicosatetraenoyl-CoA + H2O = S-(5Z,8Z,11Z,14Z-eicosatetraenoyl)-4'-phosphopantetheine + adenosine 3',5'-bisphosphate + 2 H(+)</text>
        <dbReference type="Rhea" id="RHEA:65568"/>
        <dbReference type="ChEBI" id="CHEBI:15377"/>
        <dbReference type="ChEBI" id="CHEBI:15378"/>
        <dbReference type="ChEBI" id="CHEBI:57368"/>
        <dbReference type="ChEBI" id="CHEBI:58343"/>
        <dbReference type="ChEBI" id="CHEBI:156554"/>
    </reaction>
</comment>
<feature type="transmembrane region" description="Helical" evidence="10">
    <location>
        <begin position="138"/>
        <end position="159"/>
    </location>
</feature>
<keyword evidence="8" id="KW-1208">Phospholipid metabolism</keyword>